<dbReference type="HOGENOM" id="CLU_2810160_0_0_7"/>
<keyword evidence="2" id="KW-1185">Reference proteome</keyword>
<protein>
    <submittedName>
        <fullName evidence="1">Uncharacterized protein</fullName>
    </submittedName>
</protein>
<proteinExistence type="predicted"/>
<dbReference type="AlphaFoldDB" id="A9GT52"/>
<dbReference type="EMBL" id="AM746676">
    <property type="protein sequence ID" value="CAN96901.1"/>
    <property type="molecule type" value="Genomic_DNA"/>
</dbReference>
<gene>
    <name evidence="1" type="ordered locus">sce6732</name>
</gene>
<evidence type="ECO:0000313" key="1">
    <source>
        <dbReference type="EMBL" id="CAN96901.1"/>
    </source>
</evidence>
<evidence type="ECO:0000313" key="2">
    <source>
        <dbReference type="Proteomes" id="UP000002139"/>
    </source>
</evidence>
<dbReference type="RefSeq" id="WP_012239340.1">
    <property type="nucleotide sequence ID" value="NC_010162.1"/>
</dbReference>
<sequence length="67" mass="7163">MLQARKLIKVLSRGGGTTLVCEEHGSVCALEFSGDERIVVEVDDGEFGVAELQWETAIERGRAAGGD</sequence>
<name>A9GT52_SORC5</name>
<organism evidence="1 2">
    <name type="scientific">Sorangium cellulosum (strain So ce56)</name>
    <name type="common">Polyangium cellulosum (strain So ce56)</name>
    <dbReference type="NCBI Taxonomy" id="448385"/>
    <lineage>
        <taxon>Bacteria</taxon>
        <taxon>Pseudomonadati</taxon>
        <taxon>Myxococcota</taxon>
        <taxon>Polyangia</taxon>
        <taxon>Polyangiales</taxon>
        <taxon>Polyangiaceae</taxon>
        <taxon>Sorangium</taxon>
    </lineage>
</organism>
<dbReference type="Proteomes" id="UP000002139">
    <property type="component" value="Chromosome"/>
</dbReference>
<dbReference type="BioCyc" id="SCEL448385:SCE_RS34540-MONOMER"/>
<reference evidence="1 2" key="1">
    <citation type="journal article" date="2007" name="Nat. Biotechnol.">
        <title>Complete genome sequence of the myxobacterium Sorangium cellulosum.</title>
        <authorList>
            <person name="Schneiker S."/>
            <person name="Perlova O."/>
            <person name="Kaiser O."/>
            <person name="Gerth K."/>
            <person name="Alici A."/>
            <person name="Altmeyer M.O."/>
            <person name="Bartels D."/>
            <person name="Bekel T."/>
            <person name="Beyer S."/>
            <person name="Bode E."/>
            <person name="Bode H.B."/>
            <person name="Bolten C.J."/>
            <person name="Choudhuri J.V."/>
            <person name="Doss S."/>
            <person name="Elnakady Y.A."/>
            <person name="Frank B."/>
            <person name="Gaigalat L."/>
            <person name="Goesmann A."/>
            <person name="Groeger C."/>
            <person name="Gross F."/>
            <person name="Jelsbak L."/>
            <person name="Jelsbak L."/>
            <person name="Kalinowski J."/>
            <person name="Kegler C."/>
            <person name="Knauber T."/>
            <person name="Konietzny S."/>
            <person name="Kopp M."/>
            <person name="Krause L."/>
            <person name="Krug D."/>
            <person name="Linke B."/>
            <person name="Mahmud T."/>
            <person name="Martinez-Arias R."/>
            <person name="McHardy A.C."/>
            <person name="Merai M."/>
            <person name="Meyer F."/>
            <person name="Mormann S."/>
            <person name="Munoz-Dorado J."/>
            <person name="Perez J."/>
            <person name="Pradella S."/>
            <person name="Rachid S."/>
            <person name="Raddatz G."/>
            <person name="Rosenau F."/>
            <person name="Rueckert C."/>
            <person name="Sasse F."/>
            <person name="Scharfe M."/>
            <person name="Schuster S.C."/>
            <person name="Suen G."/>
            <person name="Treuner-Lange A."/>
            <person name="Velicer G.J."/>
            <person name="Vorholter F.-J."/>
            <person name="Weissman K.J."/>
            <person name="Welch R.D."/>
            <person name="Wenzel S.C."/>
            <person name="Whitworth D.E."/>
            <person name="Wilhelm S."/>
            <person name="Wittmann C."/>
            <person name="Bloecker H."/>
            <person name="Puehler A."/>
            <person name="Mueller R."/>
        </authorList>
    </citation>
    <scope>NUCLEOTIDE SEQUENCE [LARGE SCALE GENOMIC DNA]</scope>
    <source>
        <strain evidence="2">So ce56</strain>
    </source>
</reference>
<accession>A9GT52</accession>
<dbReference type="KEGG" id="scl:sce6732"/>